<evidence type="ECO:0000259" key="1">
    <source>
        <dbReference type="Pfam" id="PF00535"/>
    </source>
</evidence>
<dbReference type="AlphaFoldDB" id="A0A375IXF7"/>
<protein>
    <recommendedName>
        <fullName evidence="1">Glycosyltransferase 2-like domain-containing protein</fullName>
    </recommendedName>
</protein>
<evidence type="ECO:0000313" key="3">
    <source>
        <dbReference type="Proteomes" id="UP000256805"/>
    </source>
</evidence>
<dbReference type="EMBL" id="OVTA01000010">
    <property type="protein sequence ID" value="SPR97617.1"/>
    <property type="molecule type" value="Genomic_DNA"/>
</dbReference>
<dbReference type="PANTHER" id="PTHR43685:SF2">
    <property type="entry name" value="GLYCOSYLTRANSFERASE 2-LIKE DOMAIN-CONTAINING PROTEIN"/>
    <property type="match status" value="1"/>
</dbReference>
<organism evidence="2 3">
    <name type="scientific">Cupriavidus taiwanensis</name>
    <dbReference type="NCBI Taxonomy" id="164546"/>
    <lineage>
        <taxon>Bacteria</taxon>
        <taxon>Pseudomonadati</taxon>
        <taxon>Pseudomonadota</taxon>
        <taxon>Betaproteobacteria</taxon>
        <taxon>Burkholderiales</taxon>
        <taxon>Burkholderiaceae</taxon>
        <taxon>Cupriavidus</taxon>
    </lineage>
</organism>
<dbReference type="InterPro" id="IPR001173">
    <property type="entry name" value="Glyco_trans_2-like"/>
</dbReference>
<dbReference type="Pfam" id="PF00535">
    <property type="entry name" value="Glycos_transf_2"/>
    <property type="match status" value="1"/>
</dbReference>
<dbReference type="Gene3D" id="3.90.550.10">
    <property type="entry name" value="Spore Coat Polysaccharide Biosynthesis Protein SpsA, Chain A"/>
    <property type="match status" value="1"/>
</dbReference>
<dbReference type="RefSeq" id="WP_116383209.1">
    <property type="nucleotide sequence ID" value="NZ_LS483233.1"/>
</dbReference>
<dbReference type="SUPFAM" id="SSF53448">
    <property type="entry name" value="Nucleotide-diphospho-sugar transferases"/>
    <property type="match status" value="1"/>
</dbReference>
<dbReference type="CDD" id="cd00761">
    <property type="entry name" value="Glyco_tranf_GTA_type"/>
    <property type="match status" value="1"/>
</dbReference>
<dbReference type="InterPro" id="IPR050834">
    <property type="entry name" value="Glycosyltransf_2"/>
</dbReference>
<name>A0A375IXF7_9BURK</name>
<dbReference type="InterPro" id="IPR029044">
    <property type="entry name" value="Nucleotide-diphossugar_trans"/>
</dbReference>
<accession>A0A375IXF7</accession>
<evidence type="ECO:0000313" key="2">
    <source>
        <dbReference type="EMBL" id="SPR97617.1"/>
    </source>
</evidence>
<dbReference type="PANTHER" id="PTHR43685">
    <property type="entry name" value="GLYCOSYLTRANSFERASE"/>
    <property type="match status" value="1"/>
</dbReference>
<proteinExistence type="predicted"/>
<feature type="domain" description="Glycosyltransferase 2-like" evidence="1">
    <location>
        <begin position="27"/>
        <end position="145"/>
    </location>
</feature>
<gene>
    <name evidence="2" type="ORF">CBM2634_A180037</name>
</gene>
<reference evidence="2 3" key="1">
    <citation type="submission" date="2018-01" db="EMBL/GenBank/DDBJ databases">
        <authorList>
            <person name="Gaut B.S."/>
            <person name="Morton B.R."/>
            <person name="Clegg M.T."/>
            <person name="Duvall M.R."/>
        </authorList>
    </citation>
    <scope>NUCLEOTIDE SEQUENCE [LARGE SCALE GENOMIC DNA]</scope>
    <source>
        <strain evidence="2">Cupriavidus taiwanensis cmp 52</strain>
    </source>
</reference>
<sequence>MKVGDLVAGTVWMPGAAYEMGPKPEISVLLPTFRRGASGMFLESVKSILSQTLRNLELIIIDDASSDGTFEQIVDIQKLDSRVSCLRHPKNLGLPAISEYEGYLRARSERISFAFDDTTFNPDALERLLEESKRTPHAVVFGHIELPMRDAFTGVITTVKLGSQISQGLLRSSNFIPNSAVLVPRHILEDVGLYDPHIVLARVCDWDLWRRIAERYELRFVDVSVGRENGVISSDSLGNTYSYDAWAAEEWCRTARNERLLPSKFHHYNVLSSDPSHGASTQDICNALATKHAQPRSWGLANSELPAAVEDGYTLIVALSYDASVSLCFDLLPQHLAKRVRVAIYTTGGGLEELARATSVIFVRGVESYRVWIDAAQAMQIPIYYILDDNLPLLAEHQEYSAPGEDFSLDAFRKSITIFESVFLTSEKLVEYFRDHDLHPDPIYYPVACADQRPLYVDFHHPKIDGEITVAFAGGTHRVKGLWDVIFPALTKLCADATLRVHFVIPQTAELDHLERLRRLPSNLRVSMLSFEPCYMFAMRRFARYQPDIVLHAPSATRNNPYKTLHPLLASHLLGAVAVMPNTPPYDEISQRNCAVIVNDPFKSDSWYRELRSLVQNERDVGALKAGNASLCAQMFSCERNAEIFREMNKKHGGEPSWVVQSHRLHKLNSFVLKLGIKTGIVTANAEHAQTMAAYAEAQAEAFSVLEAAASKQQDQANALIERMAQELDHYRTAQKNTWRNRFGLINVDLWDDVSPNFSNVKAYTESAGWRQRRSALGLSESLHSIPYREYFVTPYKQGVLRAVRLAFSAVCQPKGLLGLEVVSPDNTILDHVVLQIAEQDLYQPVEFKTKSVQFTSPGLWKIRIFAQARLPVYLYEFSNRRLFGLRKAHPTPFMELLIE</sequence>
<dbReference type="Proteomes" id="UP000256805">
    <property type="component" value="Unassembled WGS sequence"/>
</dbReference>